<sequence length="186" mass="19956">MTKALIFISNGTEEMEFTITYDTLVRAGFQAVSAGVDISTHAVCTRGVKITPDVLLNDLSDDDLHSFNIVVVPGGGPGANTLKSNVRIQSLFQRNFKASDKLLGTICAGSLIIKSADIAKGQPITSHPSVKDELDHLYAYSQDKVVVTENLVTSRGPGTAFDFVLTLIELTAGKQKRNDVAGPMIF</sequence>
<evidence type="ECO:0000313" key="5">
    <source>
        <dbReference type="Proteomes" id="UP000306954"/>
    </source>
</evidence>
<protein>
    <recommendedName>
        <fullName evidence="1">D-lactate dehydratase</fullName>
        <ecNumber evidence="1">4.2.1.130</ecNumber>
    </recommendedName>
</protein>
<evidence type="ECO:0000256" key="1">
    <source>
        <dbReference type="ARBA" id="ARBA00013134"/>
    </source>
</evidence>
<dbReference type="EMBL" id="SPOF01000001">
    <property type="protein sequence ID" value="TIB17465.1"/>
    <property type="molecule type" value="Genomic_DNA"/>
</dbReference>
<proteinExistence type="predicted"/>
<feature type="domain" description="DJ-1/PfpI" evidence="3">
    <location>
        <begin position="3"/>
        <end position="169"/>
    </location>
</feature>
<dbReference type="Pfam" id="PF01965">
    <property type="entry name" value="DJ-1_PfpI"/>
    <property type="match status" value="1"/>
</dbReference>
<dbReference type="InterPro" id="IPR006287">
    <property type="entry name" value="DJ-1"/>
</dbReference>
<dbReference type="NCBIfam" id="TIGR01383">
    <property type="entry name" value="not_thiJ"/>
    <property type="match status" value="1"/>
</dbReference>
<name>A0A4T0HTT6_WALIC</name>
<dbReference type="InterPro" id="IPR029062">
    <property type="entry name" value="Class_I_gatase-like"/>
</dbReference>
<comment type="caution">
    <text evidence="4">The sequence shown here is derived from an EMBL/GenBank/DDBJ whole genome shotgun (WGS) entry which is preliminary data.</text>
</comment>
<evidence type="ECO:0000259" key="3">
    <source>
        <dbReference type="Pfam" id="PF01965"/>
    </source>
</evidence>
<dbReference type="GO" id="GO:0005634">
    <property type="term" value="C:nucleus"/>
    <property type="evidence" value="ECO:0007669"/>
    <property type="project" value="TreeGrafter"/>
</dbReference>
<dbReference type="InterPro" id="IPR002818">
    <property type="entry name" value="DJ-1/PfpI"/>
</dbReference>
<dbReference type="GO" id="GO:0005739">
    <property type="term" value="C:mitochondrion"/>
    <property type="evidence" value="ECO:0007669"/>
    <property type="project" value="TreeGrafter"/>
</dbReference>
<gene>
    <name evidence="4" type="ORF">E3P90_00071</name>
</gene>
<dbReference type="PANTHER" id="PTHR48094">
    <property type="entry name" value="PROTEIN/NUCLEIC ACID DEGLYCASE DJ-1-RELATED"/>
    <property type="match status" value="1"/>
</dbReference>
<dbReference type="InterPro" id="IPR050325">
    <property type="entry name" value="Prot/Nucl_acid_deglycase"/>
</dbReference>
<dbReference type="GO" id="GO:1903189">
    <property type="term" value="P:glyoxal metabolic process"/>
    <property type="evidence" value="ECO:0007669"/>
    <property type="project" value="TreeGrafter"/>
</dbReference>
<dbReference type="Proteomes" id="UP000306954">
    <property type="component" value="Unassembled WGS sequence"/>
</dbReference>
<evidence type="ECO:0000256" key="2">
    <source>
        <dbReference type="ARBA" id="ARBA00048082"/>
    </source>
</evidence>
<dbReference type="SUPFAM" id="SSF52317">
    <property type="entry name" value="Class I glutamine amidotransferase-like"/>
    <property type="match status" value="1"/>
</dbReference>
<organism evidence="4 5">
    <name type="scientific">Wallemia ichthyophaga</name>
    <dbReference type="NCBI Taxonomy" id="245174"/>
    <lineage>
        <taxon>Eukaryota</taxon>
        <taxon>Fungi</taxon>
        <taxon>Dikarya</taxon>
        <taxon>Basidiomycota</taxon>
        <taxon>Wallemiomycotina</taxon>
        <taxon>Wallemiomycetes</taxon>
        <taxon>Wallemiales</taxon>
        <taxon>Wallemiaceae</taxon>
        <taxon>Wallemia</taxon>
    </lineage>
</organism>
<comment type="catalytic activity">
    <reaction evidence="2">
        <text>methylglyoxal + H2O = (R)-lactate + H(+)</text>
        <dbReference type="Rhea" id="RHEA:27754"/>
        <dbReference type="ChEBI" id="CHEBI:15377"/>
        <dbReference type="ChEBI" id="CHEBI:15378"/>
        <dbReference type="ChEBI" id="CHEBI:16004"/>
        <dbReference type="ChEBI" id="CHEBI:17158"/>
        <dbReference type="EC" id="4.2.1.130"/>
    </reaction>
</comment>
<dbReference type="Gene3D" id="3.40.50.880">
    <property type="match status" value="1"/>
</dbReference>
<dbReference type="GO" id="GO:0019172">
    <property type="term" value="F:glyoxalase III activity"/>
    <property type="evidence" value="ECO:0007669"/>
    <property type="project" value="UniProtKB-EC"/>
</dbReference>
<dbReference type="EC" id="4.2.1.130" evidence="1"/>
<dbReference type="PANTHER" id="PTHR48094:SF12">
    <property type="entry name" value="PARKINSON DISEASE PROTEIN 7 HOMOLOG"/>
    <property type="match status" value="1"/>
</dbReference>
<accession>A0A4T0HTT6</accession>
<evidence type="ECO:0000313" key="4">
    <source>
        <dbReference type="EMBL" id="TIB17465.1"/>
    </source>
</evidence>
<dbReference type="GO" id="GO:0006979">
    <property type="term" value="P:response to oxidative stress"/>
    <property type="evidence" value="ECO:0007669"/>
    <property type="project" value="TreeGrafter"/>
</dbReference>
<reference evidence="4 5" key="1">
    <citation type="submission" date="2019-03" db="EMBL/GenBank/DDBJ databases">
        <title>Sequencing 23 genomes of Wallemia ichthyophaga.</title>
        <authorList>
            <person name="Gostincar C."/>
        </authorList>
    </citation>
    <scope>NUCLEOTIDE SEQUENCE [LARGE SCALE GENOMIC DNA]</scope>
    <source>
        <strain evidence="4 5">EXF-8621</strain>
    </source>
</reference>
<dbReference type="AlphaFoldDB" id="A0A4T0HTT6"/>
<dbReference type="CDD" id="cd03135">
    <property type="entry name" value="GATase1_DJ-1"/>
    <property type="match status" value="1"/>
</dbReference>